<evidence type="ECO:0000313" key="2">
    <source>
        <dbReference type="Proteomes" id="UP000314294"/>
    </source>
</evidence>
<keyword evidence="2" id="KW-1185">Reference proteome</keyword>
<reference evidence="1 2" key="1">
    <citation type="submission" date="2019-03" db="EMBL/GenBank/DDBJ databases">
        <title>First draft genome of Liparis tanakae, snailfish: a comprehensive survey of snailfish specific genes.</title>
        <authorList>
            <person name="Kim W."/>
            <person name="Song I."/>
            <person name="Jeong J.-H."/>
            <person name="Kim D."/>
            <person name="Kim S."/>
            <person name="Ryu S."/>
            <person name="Song J.Y."/>
            <person name="Lee S.K."/>
        </authorList>
    </citation>
    <scope>NUCLEOTIDE SEQUENCE [LARGE SCALE GENOMIC DNA]</scope>
    <source>
        <tissue evidence="1">Muscle</tissue>
    </source>
</reference>
<gene>
    <name evidence="1" type="ORF">EYF80_050855</name>
</gene>
<organism evidence="1 2">
    <name type="scientific">Liparis tanakae</name>
    <name type="common">Tanaka's snailfish</name>
    <dbReference type="NCBI Taxonomy" id="230148"/>
    <lineage>
        <taxon>Eukaryota</taxon>
        <taxon>Metazoa</taxon>
        <taxon>Chordata</taxon>
        <taxon>Craniata</taxon>
        <taxon>Vertebrata</taxon>
        <taxon>Euteleostomi</taxon>
        <taxon>Actinopterygii</taxon>
        <taxon>Neopterygii</taxon>
        <taxon>Teleostei</taxon>
        <taxon>Neoteleostei</taxon>
        <taxon>Acanthomorphata</taxon>
        <taxon>Eupercaria</taxon>
        <taxon>Perciformes</taxon>
        <taxon>Cottioidei</taxon>
        <taxon>Cottales</taxon>
        <taxon>Liparidae</taxon>
        <taxon>Liparis</taxon>
    </lineage>
</organism>
<dbReference type="EMBL" id="SRLO01001320">
    <property type="protein sequence ID" value="TNN38979.1"/>
    <property type="molecule type" value="Genomic_DNA"/>
</dbReference>
<name>A0A4Z2FCW2_9TELE</name>
<dbReference type="AlphaFoldDB" id="A0A4Z2FCW2"/>
<protein>
    <submittedName>
        <fullName evidence="1">Uncharacterized protein</fullName>
    </submittedName>
</protein>
<dbReference type="Proteomes" id="UP000314294">
    <property type="component" value="Unassembled WGS sequence"/>
</dbReference>
<evidence type="ECO:0000313" key="1">
    <source>
        <dbReference type="EMBL" id="TNN38979.1"/>
    </source>
</evidence>
<comment type="caution">
    <text evidence="1">The sequence shown here is derived from an EMBL/GenBank/DDBJ whole genome shotgun (WGS) entry which is preliminary data.</text>
</comment>
<accession>A0A4Z2FCW2</accession>
<sequence length="123" mass="13838">MVQLSSATDTFFYYSSRRLHYPQCNFTSDSSAGESDLFDASRRAGVLHRSSSTLNAARRLVVRLRTYSSTPRHLKNDFDGMQLEPLGLTPPVQQEAVSTGQLIISMKHLLLIWANLMAILHLL</sequence>
<proteinExistence type="predicted"/>